<name>A0A317QT44_9ACTN</name>
<comment type="caution">
    <text evidence="1">The sequence shown here is derived from an EMBL/GenBank/DDBJ whole genome shotgun (WGS) entry which is preliminary data.</text>
</comment>
<organism evidence="1 2">
    <name type="scientific">Geodermatophilus normandii</name>
    <dbReference type="NCBI Taxonomy" id="1137989"/>
    <lineage>
        <taxon>Bacteria</taxon>
        <taxon>Bacillati</taxon>
        <taxon>Actinomycetota</taxon>
        <taxon>Actinomycetes</taxon>
        <taxon>Geodermatophilales</taxon>
        <taxon>Geodermatophilaceae</taxon>
        <taxon>Geodermatophilus</taxon>
    </lineage>
</organism>
<dbReference type="Proteomes" id="UP000246661">
    <property type="component" value="Unassembled WGS sequence"/>
</dbReference>
<evidence type="ECO:0000313" key="2">
    <source>
        <dbReference type="Proteomes" id="UP000246661"/>
    </source>
</evidence>
<dbReference type="RefSeq" id="WP_146220499.1">
    <property type="nucleotide sequence ID" value="NZ_QGTX01000001.1"/>
</dbReference>
<sequence length="277" mass="30702">MSRWVPLSVRRGLAEPDGPYEGVPDHLRTRLLEWVEETLHPRFAGAEEKVASLVALQLRIPAPERSTRLGAVLNACRDDEDAFLDVLDLALAFTQGRTAEDLELQLLVGGSVWTVAADHRSLVRRVSEGEQEAYDRAQSPADEVSDELRTAWAAVYGRNPDPSDAWDHAIKAVELSLWPIVTPDDAKATLGKIIERLGRKPDKFFFRLATSSTKASNIEAVVQLLRLLWPNPDRHGTGERRAPTLQEAQNIVQLAVLLVGWVRSDALTEAWHGAGSQ</sequence>
<protein>
    <recommendedName>
        <fullName evidence="3">Abortive infection Abi-like protein</fullName>
    </recommendedName>
</protein>
<evidence type="ECO:0008006" key="3">
    <source>
        <dbReference type="Google" id="ProtNLM"/>
    </source>
</evidence>
<dbReference type="EMBL" id="QGTX01000001">
    <property type="protein sequence ID" value="PWW24910.1"/>
    <property type="molecule type" value="Genomic_DNA"/>
</dbReference>
<dbReference type="OrthoDB" id="5184459at2"/>
<dbReference type="AlphaFoldDB" id="A0A317QT44"/>
<accession>A0A317QT44</accession>
<keyword evidence="2" id="KW-1185">Reference proteome</keyword>
<evidence type="ECO:0000313" key="1">
    <source>
        <dbReference type="EMBL" id="PWW24910.1"/>
    </source>
</evidence>
<proteinExistence type="predicted"/>
<gene>
    <name evidence="1" type="ORF">JD79_04102</name>
</gene>
<reference evidence="2" key="1">
    <citation type="submission" date="2018-05" db="EMBL/GenBank/DDBJ databases">
        <authorList>
            <person name="Klenk H.-P."/>
            <person name="Huntemann M."/>
            <person name="Clum A."/>
            <person name="Pillay M."/>
            <person name="Palaniappan K."/>
            <person name="Varghese N."/>
            <person name="Mikhailova N."/>
            <person name="Stamatis D."/>
            <person name="Reddy T."/>
            <person name="Daum C."/>
            <person name="Shapiro N."/>
            <person name="Ivanova N."/>
            <person name="Kyrpides N."/>
            <person name="Woyke T."/>
        </authorList>
    </citation>
    <scope>NUCLEOTIDE SEQUENCE [LARGE SCALE GENOMIC DNA]</scope>
    <source>
        <strain evidence="2">DSM 45417</strain>
    </source>
</reference>